<name>A0AAU7CBC2_9BACT</name>
<sequence length="151" mass="16901">MLDRIRHRSLVSELRRLSERPQRHRLLHGYPLAAAMPRVEPGDQSTQNRLHFHPDQGLLVGVLPHPFCNPAVTGCGFCTFPHETFNQGRAVVVMDHVVRELRQKLEANPSLAGRPVAASISVEARRTSARRIPSALSAAPWRTPSTCRPPR</sequence>
<dbReference type="AlphaFoldDB" id="A0AAU7CBC2"/>
<gene>
    <name evidence="1" type="ORF">V5E97_27250</name>
</gene>
<evidence type="ECO:0008006" key="2">
    <source>
        <dbReference type="Google" id="ProtNLM"/>
    </source>
</evidence>
<proteinExistence type="predicted"/>
<dbReference type="RefSeq" id="WP_406694755.1">
    <property type="nucleotide sequence ID" value="NZ_CP155447.1"/>
</dbReference>
<accession>A0AAU7CBC2</accession>
<evidence type="ECO:0000313" key="1">
    <source>
        <dbReference type="EMBL" id="XBH02011.1"/>
    </source>
</evidence>
<dbReference type="EMBL" id="CP155447">
    <property type="protein sequence ID" value="XBH02011.1"/>
    <property type="molecule type" value="Genomic_DNA"/>
</dbReference>
<protein>
    <recommendedName>
        <fullName evidence="2">Radical SAM protein</fullName>
    </recommendedName>
</protein>
<reference evidence="1" key="1">
    <citation type="submission" date="2024-05" db="EMBL/GenBank/DDBJ databases">
        <title>Planctomycetes of the genus Singulisphaera possess chitinolytic capabilities.</title>
        <authorList>
            <person name="Ivanova A."/>
        </authorList>
    </citation>
    <scope>NUCLEOTIDE SEQUENCE</scope>
    <source>
        <strain evidence="1">Ch08T</strain>
    </source>
</reference>
<organism evidence="1">
    <name type="scientific">Singulisphaera sp. Ch08</name>
    <dbReference type="NCBI Taxonomy" id="3120278"/>
    <lineage>
        <taxon>Bacteria</taxon>
        <taxon>Pseudomonadati</taxon>
        <taxon>Planctomycetota</taxon>
        <taxon>Planctomycetia</taxon>
        <taxon>Isosphaerales</taxon>
        <taxon>Isosphaeraceae</taxon>
        <taxon>Singulisphaera</taxon>
    </lineage>
</organism>